<evidence type="ECO:0000313" key="2">
    <source>
        <dbReference type="EMBL" id="GJT55797.1"/>
    </source>
</evidence>
<dbReference type="EMBL" id="BQNB010016789">
    <property type="protein sequence ID" value="GJT55797.1"/>
    <property type="molecule type" value="Genomic_DNA"/>
</dbReference>
<comment type="caution">
    <text evidence="2">The sequence shown here is derived from an EMBL/GenBank/DDBJ whole genome shotgun (WGS) entry which is preliminary data.</text>
</comment>
<reference evidence="2" key="1">
    <citation type="journal article" date="2022" name="Int. J. Mol. Sci.">
        <title>Draft Genome of Tanacetum Coccineum: Genomic Comparison of Closely Related Tanacetum-Family Plants.</title>
        <authorList>
            <person name="Yamashiro T."/>
            <person name="Shiraishi A."/>
            <person name="Nakayama K."/>
            <person name="Satake H."/>
        </authorList>
    </citation>
    <scope>NUCLEOTIDE SEQUENCE</scope>
</reference>
<evidence type="ECO:0000313" key="3">
    <source>
        <dbReference type="Proteomes" id="UP001151760"/>
    </source>
</evidence>
<accession>A0ABQ5EZB3</accession>
<sequence length="246" mass="27281">MPHESPLQSVYSLGRDKGSLSLNELTDLCTSLSKKVKSLESELKQTKQIYHAALTKLIKMVKKLEQTIKISQAKRRAKVVISDAEEDEEDPSKQGRSLIKELDLDAGISLVPPHAADQERIDDTQISDQPEEQLGVFSAATALADATRRTQSVENVQTYTRRSRLVSTADVSTASELGSTAGVKAIDKGKAIMQESEPPKKIKKRVQVQISVDEELAKKVFEEEQAKFKAEQEQVLKILVGENIIR</sequence>
<keyword evidence="3" id="KW-1185">Reference proteome</keyword>
<keyword evidence="1" id="KW-0175">Coiled coil</keyword>
<evidence type="ECO:0000256" key="1">
    <source>
        <dbReference type="SAM" id="Coils"/>
    </source>
</evidence>
<name>A0ABQ5EZB3_9ASTR</name>
<protein>
    <submittedName>
        <fullName evidence="2">Uncharacterized protein</fullName>
    </submittedName>
</protein>
<feature type="coiled-coil region" evidence="1">
    <location>
        <begin position="22"/>
        <end position="74"/>
    </location>
</feature>
<gene>
    <name evidence="2" type="ORF">Tco_0990851</name>
</gene>
<organism evidence="2 3">
    <name type="scientific">Tanacetum coccineum</name>
    <dbReference type="NCBI Taxonomy" id="301880"/>
    <lineage>
        <taxon>Eukaryota</taxon>
        <taxon>Viridiplantae</taxon>
        <taxon>Streptophyta</taxon>
        <taxon>Embryophyta</taxon>
        <taxon>Tracheophyta</taxon>
        <taxon>Spermatophyta</taxon>
        <taxon>Magnoliopsida</taxon>
        <taxon>eudicotyledons</taxon>
        <taxon>Gunneridae</taxon>
        <taxon>Pentapetalae</taxon>
        <taxon>asterids</taxon>
        <taxon>campanulids</taxon>
        <taxon>Asterales</taxon>
        <taxon>Asteraceae</taxon>
        <taxon>Asteroideae</taxon>
        <taxon>Anthemideae</taxon>
        <taxon>Anthemidinae</taxon>
        <taxon>Tanacetum</taxon>
    </lineage>
</organism>
<dbReference type="Proteomes" id="UP001151760">
    <property type="component" value="Unassembled WGS sequence"/>
</dbReference>
<proteinExistence type="predicted"/>
<reference evidence="2" key="2">
    <citation type="submission" date="2022-01" db="EMBL/GenBank/DDBJ databases">
        <authorList>
            <person name="Yamashiro T."/>
            <person name="Shiraishi A."/>
            <person name="Satake H."/>
            <person name="Nakayama K."/>
        </authorList>
    </citation>
    <scope>NUCLEOTIDE SEQUENCE</scope>
</reference>